<name>A0A822Z772_NELNU</name>
<evidence type="ECO:0000313" key="2">
    <source>
        <dbReference type="Proteomes" id="UP000607653"/>
    </source>
</evidence>
<gene>
    <name evidence="1" type="ORF">HUJ06_013834</name>
</gene>
<dbReference type="Proteomes" id="UP000607653">
    <property type="component" value="Unassembled WGS sequence"/>
</dbReference>
<comment type="caution">
    <text evidence="1">The sequence shown here is derived from an EMBL/GenBank/DDBJ whole genome shotgun (WGS) entry which is preliminary data.</text>
</comment>
<sequence>MEHESKKIVISGLSFNNSTDLYAVLYVDDNRFHKSKIDLNNFNGSNLSLQFAVKGSDIRNSRARLVIKLRRRGTFLDKHIAEVRVDIKELYQHRGKSTPFSKQIEKSKWRFSRKQEVGREVNIKYGFEDTSGIKVLPTCYAVLARVVPCLVAGFFSCASAPAGGSLISHCFCFCPVYVNVSA</sequence>
<proteinExistence type="predicted"/>
<dbReference type="EMBL" id="DUZY01000005">
    <property type="protein sequence ID" value="DAD39511.1"/>
    <property type="molecule type" value="Genomic_DNA"/>
</dbReference>
<evidence type="ECO:0000313" key="1">
    <source>
        <dbReference type="EMBL" id="DAD39511.1"/>
    </source>
</evidence>
<organism evidence="1 2">
    <name type="scientific">Nelumbo nucifera</name>
    <name type="common">Sacred lotus</name>
    <dbReference type="NCBI Taxonomy" id="4432"/>
    <lineage>
        <taxon>Eukaryota</taxon>
        <taxon>Viridiplantae</taxon>
        <taxon>Streptophyta</taxon>
        <taxon>Embryophyta</taxon>
        <taxon>Tracheophyta</taxon>
        <taxon>Spermatophyta</taxon>
        <taxon>Magnoliopsida</taxon>
        <taxon>Proteales</taxon>
        <taxon>Nelumbonaceae</taxon>
        <taxon>Nelumbo</taxon>
    </lineage>
</organism>
<reference evidence="1 2" key="1">
    <citation type="journal article" date="2020" name="Mol. Biol. Evol.">
        <title>Distinct Expression and Methylation Patterns for Genes with Different Fates following a Single Whole-Genome Duplication in Flowering Plants.</title>
        <authorList>
            <person name="Shi T."/>
            <person name="Rahmani R.S."/>
            <person name="Gugger P.F."/>
            <person name="Wang M."/>
            <person name="Li H."/>
            <person name="Zhang Y."/>
            <person name="Li Z."/>
            <person name="Wang Q."/>
            <person name="Van de Peer Y."/>
            <person name="Marchal K."/>
            <person name="Chen J."/>
        </authorList>
    </citation>
    <scope>NUCLEOTIDE SEQUENCE [LARGE SCALE GENOMIC DNA]</scope>
    <source>
        <tissue evidence="1">Leaf</tissue>
    </source>
</reference>
<accession>A0A822Z772</accession>
<dbReference type="AlphaFoldDB" id="A0A822Z772"/>
<keyword evidence="2" id="KW-1185">Reference proteome</keyword>
<protein>
    <submittedName>
        <fullName evidence="1">Uncharacterized protein</fullName>
    </submittedName>
</protein>